<dbReference type="AlphaFoldDB" id="A0A143HC95"/>
<dbReference type="EMBL" id="CP014806">
    <property type="protein sequence ID" value="AMW99363.1"/>
    <property type="molecule type" value="Genomic_DNA"/>
</dbReference>
<reference evidence="1 2" key="1">
    <citation type="journal article" date="2016" name="Genome Announc.">
        <title>Whole-Genome Sequence of Rummeliibacillus stabekisii Strain PP9 Isolated from Antarctic Soil.</title>
        <authorList>
            <person name="da Mota F.F."/>
            <person name="Vollu R.E."/>
            <person name="Jurelevicius D."/>
            <person name="Seldin L."/>
        </authorList>
    </citation>
    <scope>NUCLEOTIDE SEQUENCE [LARGE SCALE GENOMIC DNA]</scope>
    <source>
        <strain evidence="1 2">PP9</strain>
    </source>
</reference>
<reference evidence="2" key="2">
    <citation type="submission" date="2016-03" db="EMBL/GenBank/DDBJ databases">
        <authorList>
            <person name="Ploux O."/>
        </authorList>
    </citation>
    <scope>NUCLEOTIDE SEQUENCE [LARGE SCALE GENOMIC DNA]</scope>
    <source>
        <strain evidence="2">PP9</strain>
    </source>
</reference>
<dbReference type="STRING" id="241244.ATY39_07720"/>
<name>A0A143HC95_9BACL</name>
<dbReference type="KEGG" id="rst:ATY39_07720"/>
<organism evidence="1 2">
    <name type="scientific">Rummeliibacillus stabekisii</name>
    <dbReference type="NCBI Taxonomy" id="241244"/>
    <lineage>
        <taxon>Bacteria</taxon>
        <taxon>Bacillati</taxon>
        <taxon>Bacillota</taxon>
        <taxon>Bacilli</taxon>
        <taxon>Bacillales</taxon>
        <taxon>Caryophanaceae</taxon>
        <taxon>Rummeliibacillus</taxon>
    </lineage>
</organism>
<sequence length="90" mass="10853">MQLIGWKQDVIQIHRGADKRSIYQKQFFESIDVIPDITVQLYDINSKHLYMSQDEKKRLAKIFASWSHREQCAMYNTWLNKKVFNKLQMS</sequence>
<proteinExistence type="predicted"/>
<dbReference type="Proteomes" id="UP000076021">
    <property type="component" value="Chromosome"/>
</dbReference>
<gene>
    <name evidence="1" type="ORF">ATY39_07720</name>
</gene>
<evidence type="ECO:0000313" key="2">
    <source>
        <dbReference type="Proteomes" id="UP000076021"/>
    </source>
</evidence>
<keyword evidence="2" id="KW-1185">Reference proteome</keyword>
<accession>A0A143HC95</accession>
<evidence type="ECO:0000313" key="1">
    <source>
        <dbReference type="EMBL" id="AMW99363.1"/>
    </source>
</evidence>
<protein>
    <submittedName>
        <fullName evidence="1">Uncharacterized protein</fullName>
    </submittedName>
</protein>